<protein>
    <recommendedName>
        <fullName evidence="3">Phage major capsid protein</fullName>
    </recommendedName>
</protein>
<reference evidence="1 2" key="1">
    <citation type="submission" date="2019-07" db="EMBL/GenBank/DDBJ databases">
        <title>Luteimonas sp. YD-1 nov., isolated from acidic soil.</title>
        <authorList>
            <person name="Zhou J."/>
        </authorList>
    </citation>
    <scope>NUCLEOTIDE SEQUENCE [LARGE SCALE GENOMIC DNA]</scope>
    <source>
        <strain evidence="1 2">YD-1</strain>
    </source>
</reference>
<dbReference type="OrthoDB" id="9804926at2"/>
<name>A0A5C5U773_9GAMM</name>
<keyword evidence="2" id="KW-1185">Reference proteome</keyword>
<evidence type="ECO:0000313" key="2">
    <source>
        <dbReference type="Proteomes" id="UP000315949"/>
    </source>
</evidence>
<accession>A0A5C5U773</accession>
<organism evidence="1 2">
    <name type="scientific">Luteimonas wenzhouensis</name>
    <dbReference type="NCBI Taxonomy" id="2599615"/>
    <lineage>
        <taxon>Bacteria</taxon>
        <taxon>Pseudomonadati</taxon>
        <taxon>Pseudomonadota</taxon>
        <taxon>Gammaproteobacteria</taxon>
        <taxon>Lysobacterales</taxon>
        <taxon>Lysobacteraceae</taxon>
        <taxon>Luteimonas</taxon>
    </lineage>
</organism>
<dbReference type="RefSeq" id="WP_146309749.1">
    <property type="nucleotide sequence ID" value="NZ_VOHE01000001.1"/>
</dbReference>
<dbReference type="Proteomes" id="UP000315949">
    <property type="component" value="Unassembled WGS sequence"/>
</dbReference>
<sequence length="341" mass="35459">MAAIPRRRKNMMHDPIHAARLSLARNSIDALIGNQTEKAAAFTDLAWALLHAKQPGSSLKALQNCGNALVRKAAAHALADEVWENGGADLAASYLASIAELSIIDSAKKYARVLPTNSRSVMIAADAVGDVVAEGHPKPVKRLSLSLSDLEPTKAVGMVVLTEELATAAGPEGRRLFEAELAAAVTRASNASILSALADSDAVTVPGTGDPLADLRAGLQAAGPSDGYVVAMPSGAVADLATRVENRGGMGVRGGTFVPGVEVVAVDDATAITVIPASRIALWDGGLRVSSAEHATVDMRDTPESEAELVSLWQTNCLGLMLERQWHLAQADSVAVVELES</sequence>
<proteinExistence type="predicted"/>
<evidence type="ECO:0000313" key="1">
    <source>
        <dbReference type="EMBL" id="TWT21648.1"/>
    </source>
</evidence>
<evidence type="ECO:0008006" key="3">
    <source>
        <dbReference type="Google" id="ProtNLM"/>
    </source>
</evidence>
<comment type="caution">
    <text evidence="1">The sequence shown here is derived from an EMBL/GenBank/DDBJ whole genome shotgun (WGS) entry which is preliminary data.</text>
</comment>
<dbReference type="AlphaFoldDB" id="A0A5C5U773"/>
<dbReference type="SUPFAM" id="SSF56563">
    <property type="entry name" value="Major capsid protein gp5"/>
    <property type="match status" value="1"/>
</dbReference>
<dbReference type="EMBL" id="VOHE01000001">
    <property type="protein sequence ID" value="TWT21648.1"/>
    <property type="molecule type" value="Genomic_DNA"/>
</dbReference>
<gene>
    <name evidence="1" type="ORF">FQY79_00475</name>
</gene>